<keyword evidence="7 8" id="KW-0472">Membrane</keyword>
<evidence type="ECO:0000256" key="2">
    <source>
        <dbReference type="ARBA" id="ARBA00022448"/>
    </source>
</evidence>
<feature type="transmembrane region" description="Helical" evidence="8">
    <location>
        <begin position="133"/>
        <end position="157"/>
    </location>
</feature>
<dbReference type="PROSITE" id="PS50928">
    <property type="entry name" value="ABC_TM1"/>
    <property type="match status" value="1"/>
</dbReference>
<dbReference type="CDD" id="cd06261">
    <property type="entry name" value="TM_PBP2"/>
    <property type="match status" value="1"/>
</dbReference>
<keyword evidence="2 8" id="KW-0813">Transport</keyword>
<dbReference type="GO" id="GO:0005886">
    <property type="term" value="C:plasma membrane"/>
    <property type="evidence" value="ECO:0007669"/>
    <property type="project" value="UniProtKB-SubCell"/>
</dbReference>
<dbReference type="PANTHER" id="PTHR43357">
    <property type="entry name" value="INNER MEMBRANE ABC TRANSPORTER PERMEASE PROTEIN YDCV"/>
    <property type="match status" value="1"/>
</dbReference>
<evidence type="ECO:0000256" key="3">
    <source>
        <dbReference type="ARBA" id="ARBA00022475"/>
    </source>
</evidence>
<dbReference type="PANTHER" id="PTHR43357:SF4">
    <property type="entry name" value="INNER MEMBRANE ABC TRANSPORTER PERMEASE PROTEIN YDCV"/>
    <property type="match status" value="1"/>
</dbReference>
<dbReference type="EMBL" id="QZDH01000012">
    <property type="protein sequence ID" value="RJL52873.1"/>
    <property type="molecule type" value="Genomic_DNA"/>
</dbReference>
<dbReference type="Pfam" id="PF00528">
    <property type="entry name" value="BPD_transp_1"/>
    <property type="match status" value="1"/>
</dbReference>
<evidence type="ECO:0000313" key="9">
    <source>
        <dbReference type="EMBL" id="RJL52873.1"/>
    </source>
</evidence>
<name>A0A3A4BQD6_PECCA</name>
<feature type="transmembrane region" description="Helical" evidence="8">
    <location>
        <begin position="65"/>
        <end position="89"/>
    </location>
</feature>
<dbReference type="GeneID" id="93392212"/>
<evidence type="ECO:0000256" key="6">
    <source>
        <dbReference type="ARBA" id="ARBA00022989"/>
    </source>
</evidence>
<keyword evidence="6 8" id="KW-1133">Transmembrane helix</keyword>
<dbReference type="Proteomes" id="UP000283655">
    <property type="component" value="Unassembled WGS sequence"/>
</dbReference>
<comment type="similarity">
    <text evidence="8">Belongs to the binding-protein-dependent transport system permease family.</text>
</comment>
<feature type="transmembrane region" description="Helical" evidence="8">
    <location>
        <begin position="233"/>
        <end position="254"/>
    </location>
</feature>
<dbReference type="InterPro" id="IPR000515">
    <property type="entry name" value="MetI-like"/>
</dbReference>
<keyword evidence="3" id="KW-1003">Cell membrane</keyword>
<evidence type="ECO:0000256" key="7">
    <source>
        <dbReference type="ARBA" id="ARBA00023136"/>
    </source>
</evidence>
<protein>
    <submittedName>
        <fullName evidence="9">ABC transporter permease subunit</fullName>
    </submittedName>
</protein>
<evidence type="ECO:0000313" key="10">
    <source>
        <dbReference type="Proteomes" id="UP000283655"/>
    </source>
</evidence>
<gene>
    <name evidence="9" type="ORF">D5071_06530</name>
</gene>
<sequence length="268" mass="29408">MKNVLWWIPRMLILGTLIFLIFGPLANLLLWSVAEKWFYPHLLPNDWGFAFWKRVFSPRGVAWEALGNSVLVAVFTVLASLSLAIPAGYALARLPLPARGLILLVFLIPQAFPNLTVYVNIARLFYQWGLNGTLLGVVLVHTVHGLVFAVWIASAAFSAVGREMEQAARSIGAGPWRAFVDITLPLAMPGLMASAIFVFLESLDEFTGSYFVGAPDVQMMPLLLYTAGAGGNYQIASITALVLLIPSVLFMLVVERFLKADVMARIGK</sequence>
<organism evidence="9 10">
    <name type="scientific">Pectobacterium carotovorum</name>
    <name type="common">Erwinia carotovora</name>
    <dbReference type="NCBI Taxonomy" id="554"/>
    <lineage>
        <taxon>Bacteria</taxon>
        <taxon>Pseudomonadati</taxon>
        <taxon>Pseudomonadota</taxon>
        <taxon>Gammaproteobacteria</taxon>
        <taxon>Enterobacterales</taxon>
        <taxon>Pectobacteriaceae</taxon>
        <taxon>Pectobacterium</taxon>
    </lineage>
</organism>
<keyword evidence="4" id="KW-0997">Cell inner membrane</keyword>
<reference evidence="9 10" key="1">
    <citation type="submission" date="2018-09" db="EMBL/GenBank/DDBJ databases">
        <title>Phylogenetic diversity of Pectobacterium and Dickeya strains causing blackleg disease of potato in Morocco.</title>
        <authorList>
            <person name="Oulghazi S."/>
            <person name="Moumni M."/>
            <person name="Faure D."/>
        </authorList>
    </citation>
    <scope>NUCLEOTIDE SEQUENCE [LARGE SCALE GENOMIC DNA]</scope>
    <source>
        <strain evidence="9 10">S1.15.11.2D</strain>
    </source>
</reference>
<evidence type="ECO:0000256" key="5">
    <source>
        <dbReference type="ARBA" id="ARBA00022692"/>
    </source>
</evidence>
<comment type="subcellular location">
    <subcellularLocation>
        <location evidence="1">Cell inner membrane</location>
        <topology evidence="1">Multi-pass membrane protein</topology>
    </subcellularLocation>
    <subcellularLocation>
        <location evidence="8">Cell membrane</location>
        <topology evidence="8">Multi-pass membrane protein</topology>
    </subcellularLocation>
</comment>
<evidence type="ECO:0000256" key="1">
    <source>
        <dbReference type="ARBA" id="ARBA00004429"/>
    </source>
</evidence>
<dbReference type="RefSeq" id="WP_039281140.1">
    <property type="nucleotide sequence ID" value="NZ_JADOXX010000002.1"/>
</dbReference>
<evidence type="ECO:0000256" key="8">
    <source>
        <dbReference type="RuleBase" id="RU363032"/>
    </source>
</evidence>
<evidence type="ECO:0000256" key="4">
    <source>
        <dbReference type="ARBA" id="ARBA00022519"/>
    </source>
</evidence>
<feature type="transmembrane region" description="Helical" evidence="8">
    <location>
        <begin position="101"/>
        <end position="121"/>
    </location>
</feature>
<dbReference type="InterPro" id="IPR035906">
    <property type="entry name" value="MetI-like_sf"/>
</dbReference>
<dbReference type="Gene3D" id="1.10.3720.10">
    <property type="entry name" value="MetI-like"/>
    <property type="match status" value="1"/>
</dbReference>
<dbReference type="AlphaFoldDB" id="A0A3A4BQD6"/>
<dbReference type="SUPFAM" id="SSF161098">
    <property type="entry name" value="MetI-like"/>
    <property type="match status" value="1"/>
</dbReference>
<feature type="transmembrane region" description="Helical" evidence="8">
    <location>
        <begin position="178"/>
        <end position="200"/>
    </location>
</feature>
<accession>A0A3A4BQD6</accession>
<dbReference type="GO" id="GO:0055085">
    <property type="term" value="P:transmembrane transport"/>
    <property type="evidence" value="ECO:0007669"/>
    <property type="project" value="InterPro"/>
</dbReference>
<proteinExistence type="inferred from homology"/>
<feature type="transmembrane region" description="Helical" evidence="8">
    <location>
        <begin position="12"/>
        <end position="34"/>
    </location>
</feature>
<comment type="caution">
    <text evidence="9">The sequence shown here is derived from an EMBL/GenBank/DDBJ whole genome shotgun (WGS) entry which is preliminary data.</text>
</comment>
<keyword evidence="5 8" id="KW-0812">Transmembrane</keyword>